<sequence length="319" mass="38168">MYLPRYLHLVGTFVILQQAWAQLSLFQRYNLSESLFQNDILPLDYEIDDRLNSSVLMDLDANLTQKLFSYDSYNKRSQRALAYKLETLDTSFKRMFATSRSKNVIVLGLRYEPTWPKICEQLRHLTKHFGFKFQESHIAAYNQERLPLRPVYSRLVLTFKKITTKQVYLLKFKEKLEEYEKMYRINSRTRKICRIANLGECEIYLQDDITTNEKLLLSSLRKLQRSYPKLFNCYVKDSKVFYKLVNKIRPTIIDRQKDILALERILYQMSKSGINFPKVRQPSYRSGTAFPYDLIQYNRTRRKGLYPRDKNHTARVPTR</sequence>
<organism evidence="2">
    <name type="scientific">Cacopsylla melanoneura</name>
    <dbReference type="NCBI Taxonomy" id="428564"/>
    <lineage>
        <taxon>Eukaryota</taxon>
        <taxon>Metazoa</taxon>
        <taxon>Ecdysozoa</taxon>
        <taxon>Arthropoda</taxon>
        <taxon>Hexapoda</taxon>
        <taxon>Insecta</taxon>
        <taxon>Pterygota</taxon>
        <taxon>Neoptera</taxon>
        <taxon>Paraneoptera</taxon>
        <taxon>Hemiptera</taxon>
        <taxon>Sternorrhyncha</taxon>
        <taxon>Psylloidea</taxon>
        <taxon>Psyllidae</taxon>
        <taxon>Psyllinae</taxon>
        <taxon>Cacopsylla</taxon>
    </lineage>
</organism>
<dbReference type="EMBL" id="HBUF01567587">
    <property type="protein sequence ID" value="CAG6765210.1"/>
    <property type="molecule type" value="Transcribed_RNA"/>
</dbReference>
<feature type="signal peptide" evidence="1">
    <location>
        <begin position="1"/>
        <end position="21"/>
    </location>
</feature>
<protein>
    <submittedName>
        <fullName evidence="2">Uncharacterized protein</fullName>
    </submittedName>
</protein>
<keyword evidence="1" id="KW-0732">Signal</keyword>
<evidence type="ECO:0000256" key="1">
    <source>
        <dbReference type="SAM" id="SignalP"/>
    </source>
</evidence>
<evidence type="ECO:0000313" key="2">
    <source>
        <dbReference type="EMBL" id="CAG6765210.1"/>
    </source>
</evidence>
<name>A0A8D9EV48_9HEMI</name>
<dbReference type="EMBL" id="HBUF01567586">
    <property type="protein sequence ID" value="CAG6765209.1"/>
    <property type="molecule type" value="Transcribed_RNA"/>
</dbReference>
<feature type="chain" id="PRO_5036429112" evidence="1">
    <location>
        <begin position="22"/>
        <end position="319"/>
    </location>
</feature>
<accession>A0A8D9EV48</accession>
<dbReference type="AlphaFoldDB" id="A0A8D9EV48"/>
<reference evidence="2" key="1">
    <citation type="submission" date="2021-05" db="EMBL/GenBank/DDBJ databases">
        <authorList>
            <person name="Alioto T."/>
            <person name="Alioto T."/>
            <person name="Gomez Garrido J."/>
        </authorList>
    </citation>
    <scope>NUCLEOTIDE SEQUENCE</scope>
</reference>
<proteinExistence type="predicted"/>